<dbReference type="Gene3D" id="3.30.750.24">
    <property type="entry name" value="STAS domain"/>
    <property type="match status" value="1"/>
</dbReference>
<dbReference type="RefSeq" id="WP_344976683.1">
    <property type="nucleotide sequence ID" value="NZ_BAABDD010000042.1"/>
</dbReference>
<dbReference type="Pfam" id="PF01740">
    <property type="entry name" value="STAS"/>
    <property type="match status" value="1"/>
</dbReference>
<feature type="domain" description="STAS" evidence="3">
    <location>
        <begin position="13"/>
        <end position="112"/>
    </location>
</feature>
<accession>A0ABP7GLX5</accession>
<reference evidence="5" key="1">
    <citation type="journal article" date="2019" name="Int. J. Syst. Evol. Microbiol.">
        <title>The Global Catalogue of Microorganisms (GCM) 10K type strain sequencing project: providing services to taxonomists for standard genome sequencing and annotation.</title>
        <authorList>
            <consortium name="The Broad Institute Genomics Platform"/>
            <consortium name="The Broad Institute Genome Sequencing Center for Infectious Disease"/>
            <person name="Wu L."/>
            <person name="Ma J."/>
        </authorList>
    </citation>
    <scope>NUCLEOTIDE SEQUENCE [LARGE SCALE GENOMIC DNA]</scope>
    <source>
        <strain evidence="5">JCM 17137</strain>
    </source>
</reference>
<dbReference type="InterPro" id="IPR002645">
    <property type="entry name" value="STAS_dom"/>
</dbReference>
<proteinExistence type="inferred from homology"/>
<dbReference type="CDD" id="cd07043">
    <property type="entry name" value="STAS_anti-anti-sigma_factors"/>
    <property type="match status" value="1"/>
</dbReference>
<keyword evidence="5" id="KW-1185">Reference proteome</keyword>
<dbReference type="InterPro" id="IPR003658">
    <property type="entry name" value="Anti-sigma_ant"/>
</dbReference>
<comment type="similarity">
    <text evidence="1 2">Belongs to the anti-sigma-factor antagonist family.</text>
</comment>
<dbReference type="EMBL" id="BAABDD010000042">
    <property type="protein sequence ID" value="GAA3764479.1"/>
    <property type="molecule type" value="Genomic_DNA"/>
</dbReference>
<protein>
    <recommendedName>
        <fullName evidence="2">Anti-sigma factor antagonist</fullName>
    </recommendedName>
</protein>
<name>A0ABP7GLX5_9ACTN</name>
<organism evidence="4 5">
    <name type="scientific">Salinactinospora qingdaonensis</name>
    <dbReference type="NCBI Taxonomy" id="702744"/>
    <lineage>
        <taxon>Bacteria</taxon>
        <taxon>Bacillati</taxon>
        <taxon>Actinomycetota</taxon>
        <taxon>Actinomycetes</taxon>
        <taxon>Streptosporangiales</taxon>
        <taxon>Nocardiopsidaceae</taxon>
        <taxon>Salinactinospora</taxon>
    </lineage>
</organism>
<evidence type="ECO:0000256" key="2">
    <source>
        <dbReference type="RuleBase" id="RU003749"/>
    </source>
</evidence>
<dbReference type="SUPFAM" id="SSF52091">
    <property type="entry name" value="SpoIIaa-like"/>
    <property type="match status" value="1"/>
</dbReference>
<evidence type="ECO:0000256" key="1">
    <source>
        <dbReference type="ARBA" id="ARBA00009013"/>
    </source>
</evidence>
<evidence type="ECO:0000313" key="4">
    <source>
        <dbReference type="EMBL" id="GAA3764479.1"/>
    </source>
</evidence>
<evidence type="ECO:0000259" key="3">
    <source>
        <dbReference type="PROSITE" id="PS50801"/>
    </source>
</evidence>
<comment type="caution">
    <text evidence="4">The sequence shown here is derived from an EMBL/GenBank/DDBJ whole genome shotgun (WGS) entry which is preliminary data.</text>
</comment>
<dbReference type="InterPro" id="IPR036513">
    <property type="entry name" value="STAS_dom_sf"/>
</dbReference>
<gene>
    <name evidence="4" type="ORF">GCM10022402_47090</name>
</gene>
<evidence type="ECO:0000313" key="5">
    <source>
        <dbReference type="Proteomes" id="UP001500908"/>
    </source>
</evidence>
<dbReference type="PANTHER" id="PTHR33495:SF2">
    <property type="entry name" value="ANTI-SIGMA FACTOR ANTAGONIST TM_1081-RELATED"/>
    <property type="match status" value="1"/>
</dbReference>
<dbReference type="PROSITE" id="PS50801">
    <property type="entry name" value="STAS"/>
    <property type="match status" value="1"/>
</dbReference>
<dbReference type="Proteomes" id="UP001500908">
    <property type="component" value="Unassembled WGS sequence"/>
</dbReference>
<dbReference type="NCBIfam" id="TIGR00377">
    <property type="entry name" value="ant_ant_sig"/>
    <property type="match status" value="1"/>
</dbReference>
<dbReference type="PANTHER" id="PTHR33495">
    <property type="entry name" value="ANTI-SIGMA FACTOR ANTAGONIST TM_1081-RELATED-RELATED"/>
    <property type="match status" value="1"/>
</dbReference>
<sequence>MAESEYFPCEQAVVVAVRGEIDLVNAEDMRLTLLRAAATPGCTCVVVDLSRVQFFDASAVRALMSAYRLLTERRRHMVLAEPSAQAARTLNALRLERTFDIYPIVEAALAHTGRALGNGPGTLGSRR</sequence>